<sequence length="49" mass="5454">MGELDKIDFLISEIIYSSTDTRPAWLNSLTESGYGPACPLLRLLMHVEG</sequence>
<protein>
    <submittedName>
        <fullName evidence="2">PadR family transcriptional regulator</fullName>
    </submittedName>
</protein>
<dbReference type="Proteomes" id="UP000887579">
    <property type="component" value="Unplaced"/>
</dbReference>
<reference evidence="2" key="1">
    <citation type="submission" date="2022-11" db="UniProtKB">
        <authorList>
            <consortium name="WormBaseParasite"/>
        </authorList>
    </citation>
    <scope>IDENTIFICATION</scope>
</reference>
<accession>A0AC34G4W3</accession>
<name>A0AC34G4W3_9BILA</name>
<proteinExistence type="predicted"/>
<organism evidence="1 2">
    <name type="scientific">Panagrolaimus sp. ES5</name>
    <dbReference type="NCBI Taxonomy" id="591445"/>
    <lineage>
        <taxon>Eukaryota</taxon>
        <taxon>Metazoa</taxon>
        <taxon>Ecdysozoa</taxon>
        <taxon>Nematoda</taxon>
        <taxon>Chromadorea</taxon>
        <taxon>Rhabditida</taxon>
        <taxon>Tylenchina</taxon>
        <taxon>Panagrolaimomorpha</taxon>
        <taxon>Panagrolaimoidea</taxon>
        <taxon>Panagrolaimidae</taxon>
        <taxon>Panagrolaimus</taxon>
    </lineage>
</organism>
<evidence type="ECO:0000313" key="1">
    <source>
        <dbReference type="Proteomes" id="UP000887579"/>
    </source>
</evidence>
<evidence type="ECO:0000313" key="2">
    <source>
        <dbReference type="WBParaSite" id="ES5_v2.g24567.t1"/>
    </source>
</evidence>
<dbReference type="WBParaSite" id="ES5_v2.g24567.t1">
    <property type="protein sequence ID" value="ES5_v2.g24567.t1"/>
    <property type="gene ID" value="ES5_v2.g24567"/>
</dbReference>